<evidence type="ECO:0000256" key="6">
    <source>
        <dbReference type="ARBA" id="ARBA00044798"/>
    </source>
</evidence>
<evidence type="ECO:0000313" key="9">
    <source>
        <dbReference type="EMBL" id="EFN79408.1"/>
    </source>
</evidence>
<evidence type="ECO:0000313" key="10">
    <source>
        <dbReference type="Proteomes" id="UP000008237"/>
    </source>
</evidence>
<evidence type="ECO:0000256" key="3">
    <source>
        <dbReference type="ARBA" id="ARBA00023054"/>
    </source>
</evidence>
<protein>
    <recommendedName>
        <fullName evidence="6">Cilia- and flagella-associated protein 263</fullName>
    </recommendedName>
</protein>
<dbReference type="InterPro" id="IPR051885">
    <property type="entry name" value="CC_CF"/>
</dbReference>
<evidence type="ECO:0000259" key="8">
    <source>
        <dbReference type="Pfam" id="PF13870"/>
    </source>
</evidence>
<dbReference type="OMA" id="TCQQHRA"/>
<gene>
    <name evidence="9" type="ORF">EAI_09479</name>
</gene>
<proteinExistence type="inferred from homology"/>
<dbReference type="Proteomes" id="UP000008237">
    <property type="component" value="Unassembled WGS sequence"/>
</dbReference>
<evidence type="ECO:0000256" key="1">
    <source>
        <dbReference type="ARBA" id="ARBA00004138"/>
    </source>
</evidence>
<feature type="coiled-coil region" evidence="7">
    <location>
        <begin position="339"/>
        <end position="373"/>
    </location>
</feature>
<dbReference type="STRING" id="610380.E2BY35"/>
<evidence type="ECO:0000256" key="4">
    <source>
        <dbReference type="ARBA" id="ARBA00023273"/>
    </source>
</evidence>
<keyword evidence="2" id="KW-0970">Cilium biogenesis/degradation</keyword>
<reference evidence="9 10" key="1">
    <citation type="journal article" date="2010" name="Science">
        <title>Genomic comparison of the ants Camponotus floridanus and Harpegnathos saltator.</title>
        <authorList>
            <person name="Bonasio R."/>
            <person name="Zhang G."/>
            <person name="Ye C."/>
            <person name="Mutti N.S."/>
            <person name="Fang X."/>
            <person name="Qin N."/>
            <person name="Donahue G."/>
            <person name="Yang P."/>
            <person name="Li Q."/>
            <person name="Li C."/>
            <person name="Zhang P."/>
            <person name="Huang Z."/>
            <person name="Berger S.L."/>
            <person name="Reinberg D."/>
            <person name="Wang J."/>
            <person name="Liebig J."/>
        </authorList>
    </citation>
    <scope>NUCLEOTIDE SEQUENCE [LARGE SCALE GENOMIC DNA]</scope>
    <source>
        <strain evidence="9 10">R22 G/1</strain>
    </source>
</reference>
<dbReference type="GO" id="GO:0036064">
    <property type="term" value="C:ciliary basal body"/>
    <property type="evidence" value="ECO:0007669"/>
    <property type="project" value="TreeGrafter"/>
</dbReference>
<dbReference type="Pfam" id="PF13870">
    <property type="entry name" value="CCDC113_CCDC96_CC"/>
    <property type="match status" value="1"/>
</dbReference>
<dbReference type="AlphaFoldDB" id="E2BY35"/>
<feature type="domain" description="CCDC113/CCDC96 coiled-coil" evidence="8">
    <location>
        <begin position="248"/>
        <end position="414"/>
    </location>
</feature>
<evidence type="ECO:0000256" key="5">
    <source>
        <dbReference type="ARBA" id="ARBA00044506"/>
    </source>
</evidence>
<comment type="similarity">
    <text evidence="5">Belongs to the CFAP263 family.</text>
</comment>
<keyword evidence="10" id="KW-1185">Reference proteome</keyword>
<sequence length="424" mass="49086">MSRRQSSIFNLGSLGLTFKLDESYYEDMTDSELRQTLENIAQSNLLLKLENDVFERHLLRQNPESLQTITQILETAKRVQKIVPQHVPLSPVMDGSVMTIQDKDATSLVSIQSGSRYATPSILASRIGKAGAKLVYQIATRFVITHFVFDHQMFPPITSNHRIPYAHRIEMVNTEIQQLLKELTEVERKAVKRKMYLQAQIKENEISIRETSEMRERFEKDVVEKGVDSITGKIPAEKFVRFVEECLKAADTIMERIRMKTMTTKIQKRKAKQQLKHRQELGEALRAVDFEQLNIENQDCIRKIDEKTQHMLEMKKIAGSRSIALTRHKEKLSSLVSTVNAVRAEIALRKKEMAKLQTERADVNVEIEKTQAHVKSLTELMDNFSVPEVLDCIKIHTELQKLQKVHKQLHRQRKLQQTTFKSSR</sequence>
<dbReference type="InParanoid" id="E2BY35"/>
<dbReference type="GO" id="GO:0060271">
    <property type="term" value="P:cilium assembly"/>
    <property type="evidence" value="ECO:0007669"/>
    <property type="project" value="TreeGrafter"/>
</dbReference>
<dbReference type="PANTHER" id="PTHR15654:SF2">
    <property type="entry name" value="COILED-COIL DOMAIN-CONTAINING PROTEIN 113"/>
    <property type="match status" value="1"/>
</dbReference>
<comment type="subcellular location">
    <subcellularLocation>
        <location evidence="1">Cell projection</location>
        <location evidence="1">Cilium</location>
    </subcellularLocation>
</comment>
<dbReference type="EMBL" id="GL451412">
    <property type="protein sequence ID" value="EFN79408.1"/>
    <property type="molecule type" value="Genomic_DNA"/>
</dbReference>
<accession>E2BY35</accession>
<dbReference type="InterPro" id="IPR025254">
    <property type="entry name" value="CCDC113/CCDC96_CC"/>
</dbReference>
<name>E2BY35_HARSA</name>
<organism evidence="10">
    <name type="scientific">Harpegnathos saltator</name>
    <name type="common">Jerdon's jumping ant</name>
    <dbReference type="NCBI Taxonomy" id="610380"/>
    <lineage>
        <taxon>Eukaryota</taxon>
        <taxon>Metazoa</taxon>
        <taxon>Ecdysozoa</taxon>
        <taxon>Arthropoda</taxon>
        <taxon>Hexapoda</taxon>
        <taxon>Insecta</taxon>
        <taxon>Pterygota</taxon>
        <taxon>Neoptera</taxon>
        <taxon>Endopterygota</taxon>
        <taxon>Hymenoptera</taxon>
        <taxon>Apocrita</taxon>
        <taxon>Aculeata</taxon>
        <taxon>Formicoidea</taxon>
        <taxon>Formicidae</taxon>
        <taxon>Ponerinae</taxon>
        <taxon>Ponerini</taxon>
        <taxon>Harpegnathos</taxon>
    </lineage>
</organism>
<keyword evidence="4" id="KW-0966">Cell projection</keyword>
<evidence type="ECO:0000256" key="2">
    <source>
        <dbReference type="ARBA" id="ARBA00022794"/>
    </source>
</evidence>
<dbReference type="PANTHER" id="PTHR15654">
    <property type="entry name" value="COILED-COIL DOMAIN-CONTAINING PROTEIN 113-RELATED"/>
    <property type="match status" value="1"/>
</dbReference>
<keyword evidence="3 7" id="KW-0175">Coiled coil</keyword>
<evidence type="ECO:0000256" key="7">
    <source>
        <dbReference type="SAM" id="Coils"/>
    </source>
</evidence>
<dbReference type="GO" id="GO:0005930">
    <property type="term" value="C:axoneme"/>
    <property type="evidence" value="ECO:0007669"/>
    <property type="project" value="TreeGrafter"/>
</dbReference>